<keyword evidence="2 3" id="KW-0413">Isomerase</keyword>
<dbReference type="OrthoDB" id="9791908at2"/>
<keyword evidence="1 3" id="KW-0658">Purine biosynthesis</keyword>
<evidence type="ECO:0000313" key="8">
    <source>
        <dbReference type="Proteomes" id="UP000288812"/>
    </source>
</evidence>
<dbReference type="SUPFAM" id="SSF52255">
    <property type="entry name" value="N5-CAIR mutase (phosphoribosylaminoimidazole carboxylase, PurE)"/>
    <property type="match status" value="1"/>
</dbReference>
<dbReference type="PIRSF" id="PIRSF001338">
    <property type="entry name" value="AIR_carboxylase"/>
    <property type="match status" value="1"/>
</dbReference>
<protein>
    <recommendedName>
        <fullName evidence="3 4">N5-carboxyaminoimidazole ribonucleotide mutase</fullName>
        <shortName evidence="3 4">N5-CAIR mutase</shortName>
        <ecNumber evidence="3 4">5.4.99.18</ecNumber>
    </recommendedName>
    <alternativeName>
        <fullName evidence="3">5-(carboxyamino)imidazole ribonucleotide mutase</fullName>
    </alternativeName>
</protein>
<evidence type="ECO:0000313" key="7">
    <source>
        <dbReference type="EMBL" id="RVU55206.1"/>
    </source>
</evidence>
<dbReference type="InterPro" id="IPR024694">
    <property type="entry name" value="PurE_prokaryotes"/>
</dbReference>
<dbReference type="PANTHER" id="PTHR23046:SF2">
    <property type="entry name" value="PHOSPHORIBOSYLAMINOIMIDAZOLE CARBOXYLASE"/>
    <property type="match status" value="1"/>
</dbReference>
<comment type="caution">
    <text evidence="7">The sequence shown here is derived from an EMBL/GenBank/DDBJ whole genome shotgun (WGS) entry which is preliminary data.</text>
</comment>
<dbReference type="EMBL" id="RLIH01000003">
    <property type="protein sequence ID" value="RVU55206.1"/>
    <property type="molecule type" value="Genomic_DNA"/>
</dbReference>
<dbReference type="AlphaFoldDB" id="A0A437S808"/>
<dbReference type="Pfam" id="PF00731">
    <property type="entry name" value="AIRC"/>
    <property type="match status" value="1"/>
</dbReference>
<dbReference type="EC" id="5.4.99.18" evidence="3 4"/>
<dbReference type="GO" id="GO:0006189">
    <property type="term" value="P:'de novo' IMP biosynthetic process"/>
    <property type="evidence" value="ECO:0007669"/>
    <property type="project" value="UniProtKB-UniRule"/>
</dbReference>
<sequence>MKVSIVLGSISDKKISDEIVSVLKKFGIDYELEVISAHRTPERAYEFANTAIERGVGVIISIAGKAAHLGGVIAANTTLPVIGVPVKSSTLDGLDALLSTVQMPSGVPVASVAIDGGKNAALLAIEILAVSDENLRAKLVEHKNKLKEDVKKMNEELLKEE</sequence>
<evidence type="ECO:0000256" key="1">
    <source>
        <dbReference type="ARBA" id="ARBA00022755"/>
    </source>
</evidence>
<comment type="function">
    <text evidence="3 4">Catalyzes the conversion of N5-carboxyaminoimidazole ribonucleotide (N5-CAIR) to 4-carboxy-5-aminoimidazole ribonucleotide (CAIR).</text>
</comment>
<organism evidence="7 8">
    <name type="scientific">Anaerosphaera multitolerans</name>
    <dbReference type="NCBI Taxonomy" id="2487351"/>
    <lineage>
        <taxon>Bacteria</taxon>
        <taxon>Bacillati</taxon>
        <taxon>Bacillota</taxon>
        <taxon>Tissierellia</taxon>
        <taxon>Tissierellales</taxon>
        <taxon>Peptoniphilaceae</taxon>
        <taxon>Anaerosphaera</taxon>
    </lineage>
</organism>
<dbReference type="RefSeq" id="WP_127723590.1">
    <property type="nucleotide sequence ID" value="NZ_RLIH01000003.1"/>
</dbReference>
<dbReference type="GO" id="GO:0016829">
    <property type="term" value="F:lyase activity"/>
    <property type="evidence" value="ECO:0007669"/>
    <property type="project" value="UniProtKB-KW"/>
</dbReference>
<dbReference type="PANTHER" id="PTHR23046">
    <property type="entry name" value="PHOSPHORIBOSYLAMINOIMIDAZOLE CARBOXYLASE CATALYTIC SUBUNIT"/>
    <property type="match status" value="1"/>
</dbReference>
<evidence type="ECO:0000256" key="3">
    <source>
        <dbReference type="HAMAP-Rule" id="MF_01929"/>
    </source>
</evidence>
<reference evidence="7 8" key="1">
    <citation type="submission" date="2018-11" db="EMBL/GenBank/DDBJ databases">
        <title>Genome sequencing and assembly of Anaerosphaera sp. nov., GS7-6-2.</title>
        <authorList>
            <person name="Rettenmaier R."/>
            <person name="Liebl W."/>
            <person name="Zverlov V."/>
        </authorList>
    </citation>
    <scope>NUCLEOTIDE SEQUENCE [LARGE SCALE GENOMIC DNA]</scope>
    <source>
        <strain evidence="7 8">GS7-6-2</strain>
    </source>
</reference>
<dbReference type="InterPro" id="IPR000031">
    <property type="entry name" value="PurE_dom"/>
</dbReference>
<comment type="similarity">
    <text evidence="3">Belongs to the AIR carboxylase family. Class I subfamily.</text>
</comment>
<keyword evidence="8" id="KW-1185">Reference proteome</keyword>
<dbReference type="GO" id="GO:0034023">
    <property type="term" value="F:5-(carboxyamino)imidazole ribonucleotide mutase activity"/>
    <property type="evidence" value="ECO:0007669"/>
    <property type="project" value="UniProtKB-UniRule"/>
</dbReference>
<dbReference type="Proteomes" id="UP000288812">
    <property type="component" value="Unassembled WGS sequence"/>
</dbReference>
<dbReference type="UniPathway" id="UPA00074">
    <property type="reaction ID" value="UER00943"/>
</dbReference>
<comment type="pathway">
    <text evidence="3 4">Purine metabolism; IMP biosynthesis via de novo pathway; 5-amino-1-(5-phospho-D-ribosyl)imidazole-4-carboxylate from 5-amino-1-(5-phospho-D-ribosyl)imidazole (N5-CAIR route): step 2/2.</text>
</comment>
<comment type="catalytic activity">
    <reaction evidence="3 4">
        <text>5-carboxyamino-1-(5-phospho-D-ribosyl)imidazole + H(+) = 5-amino-1-(5-phospho-D-ribosyl)imidazole-4-carboxylate</text>
        <dbReference type="Rhea" id="RHEA:13193"/>
        <dbReference type="ChEBI" id="CHEBI:15378"/>
        <dbReference type="ChEBI" id="CHEBI:58730"/>
        <dbReference type="ChEBI" id="CHEBI:77657"/>
        <dbReference type="EC" id="5.4.99.18"/>
    </reaction>
</comment>
<feature type="domain" description="PurE" evidence="6">
    <location>
        <begin position="1"/>
        <end position="150"/>
    </location>
</feature>
<name>A0A437S808_9FIRM</name>
<dbReference type="Gene3D" id="3.40.50.1970">
    <property type="match status" value="1"/>
</dbReference>
<dbReference type="SMART" id="SM01001">
    <property type="entry name" value="AIRC"/>
    <property type="match status" value="1"/>
</dbReference>
<gene>
    <name evidence="3 7" type="primary">purE</name>
    <name evidence="7" type="ORF">EF514_02730</name>
</gene>
<proteinExistence type="inferred from homology"/>
<feature type="binding site" evidence="3 5">
    <location>
        <position position="12"/>
    </location>
    <ligand>
        <name>substrate</name>
    </ligand>
</feature>
<keyword evidence="7" id="KW-0456">Lyase</keyword>
<evidence type="ECO:0000256" key="2">
    <source>
        <dbReference type="ARBA" id="ARBA00023235"/>
    </source>
</evidence>
<evidence type="ECO:0000256" key="5">
    <source>
        <dbReference type="PIRSR" id="PIRSR001338-1"/>
    </source>
</evidence>
<feature type="binding site" evidence="3 5">
    <location>
        <position position="39"/>
    </location>
    <ligand>
        <name>substrate</name>
    </ligand>
</feature>
<accession>A0A437S808</accession>
<evidence type="ECO:0000256" key="4">
    <source>
        <dbReference type="PIRNR" id="PIRNR001338"/>
    </source>
</evidence>
<dbReference type="HAMAP" id="MF_01929">
    <property type="entry name" value="PurE_classI"/>
    <property type="match status" value="1"/>
</dbReference>
<dbReference type="InterPro" id="IPR033747">
    <property type="entry name" value="PurE_ClassI"/>
</dbReference>
<dbReference type="NCBIfam" id="TIGR01162">
    <property type="entry name" value="purE"/>
    <property type="match status" value="1"/>
</dbReference>
<evidence type="ECO:0000259" key="6">
    <source>
        <dbReference type="SMART" id="SM01001"/>
    </source>
</evidence>
<feature type="binding site" evidence="3 5">
    <location>
        <position position="9"/>
    </location>
    <ligand>
        <name>substrate</name>
    </ligand>
</feature>